<dbReference type="EMBL" id="JAIZPD010000001">
    <property type="protein sequence ID" value="KAH0967901.1"/>
    <property type="molecule type" value="Genomic_DNA"/>
</dbReference>
<dbReference type="GO" id="GO:0016616">
    <property type="term" value="F:oxidoreductase activity, acting on the CH-OH group of donors, NAD or NADP as acceptor"/>
    <property type="evidence" value="ECO:0007669"/>
    <property type="project" value="TreeGrafter"/>
</dbReference>
<comment type="similarity">
    <text evidence="2">Belongs to the NAD(P)-dependent epimerase/dehydratase family. Dihydroflavonol-4-reductase subfamily.</text>
</comment>
<comment type="caution">
    <text evidence="4">The sequence shown here is derived from an EMBL/GenBank/DDBJ whole genome shotgun (WGS) entry which is preliminary data.</text>
</comment>
<dbReference type="RefSeq" id="XP_044725414.1">
    <property type="nucleotide sequence ID" value="XM_044859014.1"/>
</dbReference>
<dbReference type="Gene3D" id="3.40.50.720">
    <property type="entry name" value="NAD(P)-binding Rossmann-like Domain"/>
    <property type="match status" value="1"/>
</dbReference>
<dbReference type="PANTHER" id="PTHR10366:SF562">
    <property type="entry name" value="ALDEHYDE REDUCTASE II (AFU_ORTHOLOGUE AFUA_1G11360)"/>
    <property type="match status" value="1"/>
</dbReference>
<keyword evidence="1" id="KW-0560">Oxidoreductase</keyword>
<organism evidence="4 5">
    <name type="scientific">Hirsutella rhossiliensis</name>
    <dbReference type="NCBI Taxonomy" id="111463"/>
    <lineage>
        <taxon>Eukaryota</taxon>
        <taxon>Fungi</taxon>
        <taxon>Dikarya</taxon>
        <taxon>Ascomycota</taxon>
        <taxon>Pezizomycotina</taxon>
        <taxon>Sordariomycetes</taxon>
        <taxon>Hypocreomycetidae</taxon>
        <taxon>Hypocreales</taxon>
        <taxon>Ophiocordycipitaceae</taxon>
        <taxon>Hirsutella</taxon>
    </lineage>
</organism>
<evidence type="ECO:0000256" key="2">
    <source>
        <dbReference type="ARBA" id="ARBA00023445"/>
    </source>
</evidence>
<evidence type="ECO:0000256" key="1">
    <source>
        <dbReference type="ARBA" id="ARBA00023002"/>
    </source>
</evidence>
<name>A0A9P8N8G0_9HYPO</name>
<evidence type="ECO:0000313" key="5">
    <source>
        <dbReference type="Proteomes" id="UP000824596"/>
    </source>
</evidence>
<sequence length="351" mass="38399">MALPDNLAIPPGSRILVTGANGLVGSHVANQFLQFGFNVRGTVRDVAKCDWLRLLFETKYGMDRFELLAVPDIACQGALDEAVKGVSAVIHVASILSFSPDPEQVIPGAVAGALNALKAAYKETSVKRFILTSSKDAAAPHQSVEESPVVTNESWNDGVVMAAWAPPPYTPERSGAVYSASKVEQEKAVWKFHEENKGKRPDLAVNTVLPSFNLGRSLDPVNQGHASSTETIAILWKGERVPEWLWAPMPFVDVEDTARLHVAAAVCQDVQSERVFGIVDSFNWDQVLDILRKQNPDRKFHDNFASGKRVVTVASKDRAEELLRRLGRPGWTSLEDSVAMNTEDLRSALSS</sequence>
<dbReference type="SUPFAM" id="SSF51735">
    <property type="entry name" value="NAD(P)-binding Rossmann-fold domains"/>
    <property type="match status" value="1"/>
</dbReference>
<reference evidence="4" key="1">
    <citation type="submission" date="2021-09" db="EMBL/GenBank/DDBJ databases">
        <title>A high-quality genome of the endoparasitic fungus Hirsutella rhossiliensis with a comparison of Hirsutella genomes reveals transposable elements contributing to genome size variation.</title>
        <authorList>
            <person name="Lin R."/>
            <person name="Jiao Y."/>
            <person name="Sun X."/>
            <person name="Ling J."/>
            <person name="Xie B."/>
            <person name="Cheng X."/>
        </authorList>
    </citation>
    <scope>NUCLEOTIDE SEQUENCE</scope>
    <source>
        <strain evidence="4">HR02</strain>
    </source>
</reference>
<feature type="domain" description="NAD-dependent epimerase/dehydratase" evidence="3">
    <location>
        <begin position="15"/>
        <end position="266"/>
    </location>
</feature>
<dbReference type="Pfam" id="PF01370">
    <property type="entry name" value="Epimerase"/>
    <property type="match status" value="1"/>
</dbReference>
<evidence type="ECO:0000313" key="4">
    <source>
        <dbReference type="EMBL" id="KAH0967901.1"/>
    </source>
</evidence>
<dbReference type="GeneID" id="68349672"/>
<keyword evidence="5" id="KW-1185">Reference proteome</keyword>
<dbReference type="OrthoDB" id="2735536at2759"/>
<protein>
    <submittedName>
        <fullName evidence="4">NAD dependent epimerase/dehydratase family domain-containing protein</fullName>
    </submittedName>
</protein>
<accession>A0A9P8N8G0</accession>
<gene>
    <name evidence="4" type="ORF">HRG_00543</name>
</gene>
<dbReference type="AlphaFoldDB" id="A0A9P8N8G0"/>
<proteinExistence type="inferred from homology"/>
<dbReference type="InterPro" id="IPR050425">
    <property type="entry name" value="NAD(P)_dehydrat-like"/>
</dbReference>
<evidence type="ECO:0000259" key="3">
    <source>
        <dbReference type="Pfam" id="PF01370"/>
    </source>
</evidence>
<dbReference type="InterPro" id="IPR001509">
    <property type="entry name" value="Epimerase_deHydtase"/>
</dbReference>
<dbReference type="InterPro" id="IPR036291">
    <property type="entry name" value="NAD(P)-bd_dom_sf"/>
</dbReference>
<dbReference type="PANTHER" id="PTHR10366">
    <property type="entry name" value="NAD DEPENDENT EPIMERASE/DEHYDRATASE"/>
    <property type="match status" value="1"/>
</dbReference>
<dbReference type="Proteomes" id="UP000824596">
    <property type="component" value="Unassembled WGS sequence"/>
</dbReference>